<organism evidence="1 2">
    <name type="scientific">Quercus suber</name>
    <name type="common">Cork oak</name>
    <dbReference type="NCBI Taxonomy" id="58331"/>
    <lineage>
        <taxon>Eukaryota</taxon>
        <taxon>Viridiplantae</taxon>
        <taxon>Streptophyta</taxon>
        <taxon>Embryophyta</taxon>
        <taxon>Tracheophyta</taxon>
        <taxon>Spermatophyta</taxon>
        <taxon>Magnoliopsida</taxon>
        <taxon>eudicotyledons</taxon>
        <taxon>Gunneridae</taxon>
        <taxon>Pentapetalae</taxon>
        <taxon>rosids</taxon>
        <taxon>fabids</taxon>
        <taxon>Fagales</taxon>
        <taxon>Fagaceae</taxon>
        <taxon>Quercus</taxon>
    </lineage>
</organism>
<comment type="caution">
    <text evidence="1">The sequence shown here is derived from an EMBL/GenBank/DDBJ whole genome shotgun (WGS) entry which is preliminary data.</text>
</comment>
<protein>
    <submittedName>
        <fullName evidence="1">Uncharacterized protein</fullName>
    </submittedName>
</protein>
<sequence length="83" mass="9109">MTELESIYGLGVMGFFFPDNIAELGFAEDVIILCTNSSLFISVLSVPELKGAKKHVGHPSEFNVNKAHPMPPKAVEIFKSKED</sequence>
<gene>
    <name evidence="1" type="ORF">CFP56_007404</name>
</gene>
<dbReference type="EMBL" id="PKMF04000149">
    <property type="protein sequence ID" value="KAK7846875.1"/>
    <property type="molecule type" value="Genomic_DNA"/>
</dbReference>
<accession>A0AAW0L5B0</accession>
<dbReference type="AlphaFoldDB" id="A0AAW0L5B0"/>
<dbReference type="Proteomes" id="UP000237347">
    <property type="component" value="Unassembled WGS sequence"/>
</dbReference>
<name>A0AAW0L5B0_QUESU</name>
<evidence type="ECO:0000313" key="1">
    <source>
        <dbReference type="EMBL" id="KAK7846875.1"/>
    </source>
</evidence>
<proteinExistence type="predicted"/>
<keyword evidence="2" id="KW-1185">Reference proteome</keyword>
<evidence type="ECO:0000313" key="2">
    <source>
        <dbReference type="Proteomes" id="UP000237347"/>
    </source>
</evidence>
<reference evidence="1 2" key="1">
    <citation type="journal article" date="2018" name="Sci. Data">
        <title>The draft genome sequence of cork oak.</title>
        <authorList>
            <person name="Ramos A.M."/>
            <person name="Usie A."/>
            <person name="Barbosa P."/>
            <person name="Barros P.M."/>
            <person name="Capote T."/>
            <person name="Chaves I."/>
            <person name="Simoes F."/>
            <person name="Abreu I."/>
            <person name="Carrasquinho I."/>
            <person name="Faro C."/>
            <person name="Guimaraes J.B."/>
            <person name="Mendonca D."/>
            <person name="Nobrega F."/>
            <person name="Rodrigues L."/>
            <person name="Saibo N.J.M."/>
            <person name="Varela M.C."/>
            <person name="Egas C."/>
            <person name="Matos J."/>
            <person name="Miguel C.M."/>
            <person name="Oliveira M.M."/>
            <person name="Ricardo C.P."/>
            <person name="Goncalves S."/>
        </authorList>
    </citation>
    <scope>NUCLEOTIDE SEQUENCE [LARGE SCALE GENOMIC DNA]</scope>
    <source>
        <strain evidence="2">cv. HL8</strain>
    </source>
</reference>